<evidence type="ECO:0000313" key="1">
    <source>
        <dbReference type="EMBL" id="MBN7820616.1"/>
    </source>
</evidence>
<dbReference type="EMBL" id="JAFKCS010000010">
    <property type="protein sequence ID" value="MBN7820616.1"/>
    <property type="molecule type" value="Genomic_DNA"/>
</dbReference>
<keyword evidence="2" id="KW-1185">Reference proteome</keyword>
<name>A0ABS3CW30_9ALTE</name>
<organism evidence="1 2">
    <name type="scientific">Bowmanella yangjiangensis</name>
    <dbReference type="NCBI Taxonomy" id="2811230"/>
    <lineage>
        <taxon>Bacteria</taxon>
        <taxon>Pseudomonadati</taxon>
        <taxon>Pseudomonadota</taxon>
        <taxon>Gammaproteobacteria</taxon>
        <taxon>Alteromonadales</taxon>
        <taxon>Alteromonadaceae</taxon>
        <taxon>Bowmanella</taxon>
    </lineage>
</organism>
<gene>
    <name evidence="1" type="ORF">J0A65_12120</name>
</gene>
<dbReference type="RefSeq" id="WP_206594447.1">
    <property type="nucleotide sequence ID" value="NZ_JAFKCS010000010.1"/>
</dbReference>
<comment type="caution">
    <text evidence="1">The sequence shown here is derived from an EMBL/GenBank/DDBJ whole genome shotgun (WGS) entry which is preliminary data.</text>
</comment>
<evidence type="ECO:0008006" key="3">
    <source>
        <dbReference type="Google" id="ProtNLM"/>
    </source>
</evidence>
<dbReference type="Proteomes" id="UP000663992">
    <property type="component" value="Unassembled WGS sequence"/>
</dbReference>
<accession>A0ABS3CW30</accession>
<proteinExistence type="predicted"/>
<sequence length="195" mass="21451">MTEEEKRLSALYQSLDKENSPEHVDARILAMAKQGALVHTVPLDVKQPSRWTAWRWPLSSVVSAALLVGILFFTTSPLLPPEEQAVSASSYDMVPSAPKQARREYQAMPEQKRQLAQSIEREAAAARSKTASVLPAAQISERLAEVDRLVASGELQQAGTLLMSLVEEAPEAKARLSEGQLALLQEALHRRSTNQ</sequence>
<reference evidence="1 2" key="1">
    <citation type="submission" date="2021-03" db="EMBL/GenBank/DDBJ databases">
        <title>novel species isolated from a fishpond in China.</title>
        <authorList>
            <person name="Lu H."/>
            <person name="Cai Z."/>
        </authorList>
    </citation>
    <scope>NUCLEOTIDE SEQUENCE [LARGE SCALE GENOMIC DNA]</scope>
    <source>
        <strain evidence="1 2">Y57</strain>
    </source>
</reference>
<evidence type="ECO:0000313" key="2">
    <source>
        <dbReference type="Proteomes" id="UP000663992"/>
    </source>
</evidence>
<protein>
    <recommendedName>
        <fullName evidence="3">Anti-sigma factor</fullName>
    </recommendedName>
</protein>